<evidence type="ECO:0000256" key="1">
    <source>
        <dbReference type="SAM" id="Phobius"/>
    </source>
</evidence>
<dbReference type="HOGENOM" id="CLU_1642986_0_0_14"/>
<dbReference type="RefSeq" id="WP_208895027.1">
    <property type="nucleotide sequence ID" value="NZ_CP009770.1"/>
</dbReference>
<evidence type="ECO:0000313" key="2">
    <source>
        <dbReference type="EMBL" id="AJQ45083.1"/>
    </source>
</evidence>
<keyword evidence="1" id="KW-0472">Membrane</keyword>
<gene>
    <name evidence="2" type="ORF">JM47_00110</name>
</gene>
<sequence>MSGFEFVNEQNKPENSNEQINHSLFDKFDKQKLVYLKSLIALFVLFAIIICCICLIATAKYIIINDWSHSYKIALFALLLSISLIPFIILYLRMFVILARIQDILLEWFEQERVYTNKIDQDQLAKLNKMIKYSIYLSITFISMLFFVKIFLYLQSVAKKT</sequence>
<keyword evidence="1" id="KW-1133">Transmembrane helix</keyword>
<feature type="transmembrane region" description="Helical" evidence="1">
    <location>
        <begin position="39"/>
        <end position="64"/>
    </location>
</feature>
<reference evidence="2 3" key="1">
    <citation type="journal article" date="2015" name="Genome Announc.">
        <title>Genome Sequence of Ureaplasma diversum Strain ATCC 49782.</title>
        <authorList>
            <person name="Marques L.M."/>
            <person name="Guimaraes A.M."/>
            <person name="Martins H.B."/>
            <person name="Rezende I.S."/>
            <person name="Barbosa M.S."/>
            <person name="Campos G.B."/>
            <person name="do Nascimento N.C."/>
            <person name="Dos Santos A.P."/>
            <person name="Amorim A.T."/>
            <person name="Santos V.M."/>
            <person name="Messick J.B."/>
            <person name="Timenetsky J."/>
        </authorList>
    </citation>
    <scope>NUCLEOTIDE SEQUENCE [LARGE SCALE GENOMIC DNA]</scope>
    <source>
        <strain evidence="2 3">ATCC 49782</strain>
    </source>
</reference>
<protein>
    <submittedName>
        <fullName evidence="2">Uncharacterized protein</fullName>
    </submittedName>
</protein>
<keyword evidence="1" id="KW-0812">Transmembrane</keyword>
<dbReference type="PATRIC" id="fig|42094.4.peg.20"/>
<dbReference type="KEGG" id="ude:JM47_00110"/>
<organism evidence="2 3">
    <name type="scientific">Ureaplasma diversum</name>
    <dbReference type="NCBI Taxonomy" id="42094"/>
    <lineage>
        <taxon>Bacteria</taxon>
        <taxon>Bacillati</taxon>
        <taxon>Mycoplasmatota</taxon>
        <taxon>Mycoplasmoidales</taxon>
        <taxon>Mycoplasmoidaceae</taxon>
        <taxon>Ureaplasma</taxon>
    </lineage>
</organism>
<name>A0A0C5RK91_9BACT</name>
<accession>A0A0C5RK91</accession>
<evidence type="ECO:0000313" key="3">
    <source>
        <dbReference type="Proteomes" id="UP000032261"/>
    </source>
</evidence>
<dbReference type="AlphaFoldDB" id="A0A0C5RK91"/>
<proteinExistence type="predicted"/>
<feature type="transmembrane region" description="Helical" evidence="1">
    <location>
        <begin position="133"/>
        <end position="154"/>
    </location>
</feature>
<feature type="transmembrane region" description="Helical" evidence="1">
    <location>
        <begin position="70"/>
        <end position="92"/>
    </location>
</feature>
<dbReference type="EMBL" id="CP009770">
    <property type="protein sequence ID" value="AJQ45083.1"/>
    <property type="molecule type" value="Genomic_DNA"/>
</dbReference>
<dbReference type="Proteomes" id="UP000032261">
    <property type="component" value="Chromosome"/>
</dbReference>
<dbReference type="STRING" id="42094.JM47_00110"/>